<dbReference type="Gene3D" id="3.40.50.1110">
    <property type="entry name" value="SGNH hydrolase"/>
    <property type="match status" value="1"/>
</dbReference>
<protein>
    <submittedName>
        <fullName evidence="2">SGNH/GDSL hydrolase family protein</fullName>
    </submittedName>
</protein>
<accession>A0ABT4QCW3</accession>
<organism evidence="2 3">
    <name type="scientific">Paenibacillus gyeongsangnamensis</name>
    <dbReference type="NCBI Taxonomy" id="3388067"/>
    <lineage>
        <taxon>Bacteria</taxon>
        <taxon>Bacillati</taxon>
        <taxon>Bacillota</taxon>
        <taxon>Bacilli</taxon>
        <taxon>Bacillales</taxon>
        <taxon>Paenibacillaceae</taxon>
        <taxon>Paenibacillus</taxon>
    </lineage>
</organism>
<keyword evidence="3" id="KW-1185">Reference proteome</keyword>
<keyword evidence="2" id="KW-0378">Hydrolase</keyword>
<dbReference type="CDD" id="cd00229">
    <property type="entry name" value="SGNH_hydrolase"/>
    <property type="match status" value="1"/>
</dbReference>
<dbReference type="Pfam" id="PF13472">
    <property type="entry name" value="Lipase_GDSL_2"/>
    <property type="match status" value="1"/>
</dbReference>
<evidence type="ECO:0000313" key="2">
    <source>
        <dbReference type="EMBL" id="MCZ8514696.1"/>
    </source>
</evidence>
<reference evidence="2 3" key="1">
    <citation type="submission" date="2022-12" db="EMBL/GenBank/DDBJ databases">
        <title>Draft genome sequence of Paenibacillus sp. dW9.</title>
        <authorList>
            <person name="Choi E.-W."/>
            <person name="Kim D.-U."/>
        </authorList>
    </citation>
    <scope>NUCLEOTIDE SEQUENCE [LARGE SCALE GENOMIC DNA]</scope>
    <source>
        <strain evidence="3">dW9</strain>
    </source>
</reference>
<dbReference type="InterPro" id="IPR036514">
    <property type="entry name" value="SGNH_hydro_sf"/>
</dbReference>
<sequence length="206" mass="23118">MTVQLERIEWCEFRWDDADKTDMPRVLLIGDSITKGYRPHIAEEFKGIASIDLMASSRGLDNPAFARELRYVTVESGYNYRVIQFNNGLHGFHSSAEAYEAGLDRVLTALMKLREDGGAKIVLALSTPVTRKQEAGILHPELNALVLERNEVMKRLAEKNALPVNDLYEPMLGHPEYRLPDGFHYNDDGKKAQAAIVAADLGKYLG</sequence>
<evidence type="ECO:0000259" key="1">
    <source>
        <dbReference type="Pfam" id="PF13472"/>
    </source>
</evidence>
<dbReference type="GO" id="GO:0016787">
    <property type="term" value="F:hydrolase activity"/>
    <property type="evidence" value="ECO:0007669"/>
    <property type="project" value="UniProtKB-KW"/>
</dbReference>
<proteinExistence type="predicted"/>
<evidence type="ECO:0000313" key="3">
    <source>
        <dbReference type="Proteomes" id="UP001527882"/>
    </source>
</evidence>
<comment type="caution">
    <text evidence="2">The sequence shown here is derived from an EMBL/GenBank/DDBJ whole genome shotgun (WGS) entry which is preliminary data.</text>
</comment>
<dbReference type="InterPro" id="IPR013830">
    <property type="entry name" value="SGNH_hydro"/>
</dbReference>
<dbReference type="SUPFAM" id="SSF52266">
    <property type="entry name" value="SGNH hydrolase"/>
    <property type="match status" value="1"/>
</dbReference>
<dbReference type="EMBL" id="JAQAGZ010000013">
    <property type="protein sequence ID" value="MCZ8514696.1"/>
    <property type="molecule type" value="Genomic_DNA"/>
</dbReference>
<name>A0ABT4QCW3_9BACL</name>
<dbReference type="RefSeq" id="WP_269883219.1">
    <property type="nucleotide sequence ID" value="NZ_JAQAGZ010000013.1"/>
</dbReference>
<feature type="domain" description="SGNH hydrolase-type esterase" evidence="1">
    <location>
        <begin position="29"/>
        <end position="191"/>
    </location>
</feature>
<gene>
    <name evidence="2" type="ORF">O9H85_20155</name>
</gene>
<dbReference type="Proteomes" id="UP001527882">
    <property type="component" value="Unassembled WGS sequence"/>
</dbReference>